<sequence length="239" mass="27405">MTITILLLICQAELFEPQNMLKFAEHCYAQEDYAAALHEYRRYLFLSDSAGEEIYERIIECLTRLGRYHEAINESENINDINKRNYFRGLAFFTAGEVDSSRTYLHCVAIPYENDARKLIGLGYAYEFNFDEAANYIDLPQNKPSYKEPALGALLSLCPGGGQFYAGRFGDGLYSFLLVGTAALLSYYYYDRDEDIKFGFTLGAAIILYAGNIYGGINSVRNYNYYENEKYLQEILEVK</sequence>
<organism evidence="2 3">
    <name type="scientific">candidate division WOR_3 bacterium SM1_77</name>
    <dbReference type="NCBI Taxonomy" id="1703778"/>
    <lineage>
        <taxon>Bacteria</taxon>
        <taxon>Bacteria division WOR-3</taxon>
    </lineage>
</organism>
<evidence type="ECO:0000313" key="3">
    <source>
        <dbReference type="Proteomes" id="UP000050975"/>
    </source>
</evidence>
<keyword evidence="1" id="KW-1133">Transmembrane helix</keyword>
<protein>
    <recommendedName>
        <fullName evidence="4">TM2 domain-containing protein</fullName>
    </recommendedName>
</protein>
<keyword evidence="1" id="KW-0812">Transmembrane</keyword>
<proteinExistence type="predicted"/>
<dbReference type="AlphaFoldDB" id="A0A0S8K2M9"/>
<dbReference type="Proteomes" id="UP000050975">
    <property type="component" value="Unassembled WGS sequence"/>
</dbReference>
<evidence type="ECO:0008006" key="4">
    <source>
        <dbReference type="Google" id="ProtNLM"/>
    </source>
</evidence>
<evidence type="ECO:0000256" key="1">
    <source>
        <dbReference type="SAM" id="Phobius"/>
    </source>
</evidence>
<feature type="transmembrane region" description="Helical" evidence="1">
    <location>
        <begin position="196"/>
        <end position="217"/>
    </location>
</feature>
<dbReference type="EMBL" id="LJVE01000007">
    <property type="protein sequence ID" value="KPL15715.1"/>
    <property type="molecule type" value="Genomic_DNA"/>
</dbReference>
<feature type="transmembrane region" description="Helical" evidence="1">
    <location>
        <begin position="173"/>
        <end position="190"/>
    </location>
</feature>
<gene>
    <name evidence="2" type="ORF">AMJ74_00885</name>
</gene>
<evidence type="ECO:0000313" key="2">
    <source>
        <dbReference type="EMBL" id="KPL15715.1"/>
    </source>
</evidence>
<dbReference type="InterPro" id="IPR011990">
    <property type="entry name" value="TPR-like_helical_dom_sf"/>
</dbReference>
<dbReference type="SUPFAM" id="SSF48452">
    <property type="entry name" value="TPR-like"/>
    <property type="match status" value="1"/>
</dbReference>
<comment type="caution">
    <text evidence="2">The sequence shown here is derived from an EMBL/GenBank/DDBJ whole genome shotgun (WGS) entry which is preliminary data.</text>
</comment>
<accession>A0A0S8K2M9</accession>
<dbReference type="Gene3D" id="1.25.40.10">
    <property type="entry name" value="Tetratricopeptide repeat domain"/>
    <property type="match status" value="1"/>
</dbReference>
<keyword evidence="1" id="KW-0472">Membrane</keyword>
<reference evidence="2 3" key="1">
    <citation type="journal article" date="2015" name="Microbiome">
        <title>Genomic resolution of linkages in carbon, nitrogen, and sulfur cycling among widespread estuary sediment bacteria.</title>
        <authorList>
            <person name="Baker B.J."/>
            <person name="Lazar C.S."/>
            <person name="Teske A.P."/>
            <person name="Dick G.J."/>
        </authorList>
    </citation>
    <scope>NUCLEOTIDE SEQUENCE [LARGE SCALE GENOMIC DNA]</scope>
    <source>
        <strain evidence="2">SM1_77</strain>
    </source>
</reference>
<name>A0A0S8K2M9_UNCW3</name>